<proteinExistence type="predicted"/>
<dbReference type="Proteomes" id="UP001339911">
    <property type="component" value="Unassembled WGS sequence"/>
</dbReference>
<evidence type="ECO:0008006" key="5">
    <source>
        <dbReference type="Google" id="ProtNLM"/>
    </source>
</evidence>
<evidence type="ECO:0000313" key="4">
    <source>
        <dbReference type="Proteomes" id="UP001339911"/>
    </source>
</evidence>
<keyword evidence="2" id="KW-0732">Signal</keyword>
<dbReference type="PROSITE" id="PS51257">
    <property type="entry name" value="PROKAR_LIPOPROTEIN"/>
    <property type="match status" value="1"/>
</dbReference>
<evidence type="ECO:0000256" key="1">
    <source>
        <dbReference type="SAM" id="MobiDB-lite"/>
    </source>
</evidence>
<comment type="caution">
    <text evidence="3">The sequence shown here is derived from an EMBL/GenBank/DDBJ whole genome shotgun (WGS) entry which is preliminary data.</text>
</comment>
<sequence length="158" mass="16116">MNVRSVRTGLVALSLATVAVLGAGCQPDEPTTEAAGTPTAGPSTAAPSPTAAPNTKEVCEAVTNIFLDGSVKIADDSVKAIEKQLSVAQQEKQLQTTLTGLAGQLEAEAAKATDPKVKALVEGIVADIESGAKSGDPVKFLQGEFVQVGTRIDRECIG</sequence>
<protein>
    <recommendedName>
        <fullName evidence="5">Lipoprotein</fullName>
    </recommendedName>
</protein>
<organism evidence="3 4">
    <name type="scientific">Plantactinospora veratri</name>
    <dbReference type="NCBI Taxonomy" id="1436122"/>
    <lineage>
        <taxon>Bacteria</taxon>
        <taxon>Bacillati</taxon>
        <taxon>Actinomycetota</taxon>
        <taxon>Actinomycetes</taxon>
        <taxon>Micromonosporales</taxon>
        <taxon>Micromonosporaceae</taxon>
        <taxon>Plantactinospora</taxon>
    </lineage>
</organism>
<feature type="chain" id="PRO_5046355423" description="Lipoprotein" evidence="2">
    <location>
        <begin position="24"/>
        <end position="158"/>
    </location>
</feature>
<accession>A0ABU7SAB9</accession>
<keyword evidence="4" id="KW-1185">Reference proteome</keyword>
<gene>
    <name evidence="3" type="ORF">V1634_08620</name>
</gene>
<dbReference type="EMBL" id="JAZGQL010000005">
    <property type="protein sequence ID" value="MEE6306885.1"/>
    <property type="molecule type" value="Genomic_DNA"/>
</dbReference>
<feature type="region of interest" description="Disordered" evidence="1">
    <location>
        <begin position="29"/>
        <end position="52"/>
    </location>
</feature>
<feature type="signal peptide" evidence="2">
    <location>
        <begin position="1"/>
        <end position="23"/>
    </location>
</feature>
<dbReference type="RefSeq" id="WP_331207203.1">
    <property type="nucleotide sequence ID" value="NZ_JAZGQL010000005.1"/>
</dbReference>
<evidence type="ECO:0000313" key="3">
    <source>
        <dbReference type="EMBL" id="MEE6306885.1"/>
    </source>
</evidence>
<feature type="compositionally biased region" description="Low complexity" evidence="1">
    <location>
        <begin position="32"/>
        <end position="52"/>
    </location>
</feature>
<evidence type="ECO:0000256" key="2">
    <source>
        <dbReference type="SAM" id="SignalP"/>
    </source>
</evidence>
<name>A0ABU7SAB9_9ACTN</name>
<reference evidence="3 4" key="1">
    <citation type="submission" date="2024-01" db="EMBL/GenBank/DDBJ databases">
        <title>Genome insights into Plantactinospora veratri sp. nov.</title>
        <authorList>
            <person name="Wang L."/>
        </authorList>
    </citation>
    <scope>NUCLEOTIDE SEQUENCE [LARGE SCALE GENOMIC DNA]</scope>
    <source>
        <strain evidence="3 4">NEAU-FHS4</strain>
    </source>
</reference>